<proteinExistence type="predicted"/>
<protein>
    <recommendedName>
        <fullName evidence="4">DKNYY family protein</fullName>
    </recommendedName>
</protein>
<keyword evidence="3" id="KW-1185">Reference proteome</keyword>
<keyword evidence="1" id="KW-0732">Signal</keyword>
<gene>
    <name evidence="2" type="ORF">LX99_02220</name>
</gene>
<reference evidence="2 3" key="1">
    <citation type="submission" date="2018-05" db="EMBL/GenBank/DDBJ databases">
        <title>Genomic Encyclopedia of Archaeal and Bacterial Type Strains, Phase II (KMG-II): from individual species to whole genera.</title>
        <authorList>
            <person name="Goeker M."/>
        </authorList>
    </citation>
    <scope>NUCLEOTIDE SEQUENCE [LARGE SCALE GENOMIC DNA]</scope>
    <source>
        <strain evidence="2 3">DSM 19975</strain>
    </source>
</reference>
<dbReference type="RefSeq" id="WP_109607916.1">
    <property type="nucleotide sequence ID" value="NZ_QGHA01000003.1"/>
</dbReference>
<feature type="chain" id="PRO_5016318977" description="DKNYY family protein" evidence="1">
    <location>
        <begin position="24"/>
        <end position="196"/>
    </location>
</feature>
<evidence type="ECO:0000256" key="1">
    <source>
        <dbReference type="SAM" id="SignalP"/>
    </source>
</evidence>
<dbReference type="AlphaFoldDB" id="A0A316HCX2"/>
<dbReference type="EMBL" id="QGHA01000003">
    <property type="protein sequence ID" value="PWK78376.1"/>
    <property type="molecule type" value="Genomic_DNA"/>
</dbReference>
<comment type="caution">
    <text evidence="2">The sequence shown here is derived from an EMBL/GenBank/DDBJ whole genome shotgun (WGS) entry which is preliminary data.</text>
</comment>
<evidence type="ECO:0008006" key="4">
    <source>
        <dbReference type="Google" id="ProtNLM"/>
    </source>
</evidence>
<evidence type="ECO:0000313" key="2">
    <source>
        <dbReference type="EMBL" id="PWK78376.1"/>
    </source>
</evidence>
<feature type="signal peptide" evidence="1">
    <location>
        <begin position="1"/>
        <end position="23"/>
    </location>
</feature>
<sequence length="196" mass="22331">MKNLMKMIIVLMMIGTQVNSLMAQSNSTGIYITAQDYKAGKLTYTDAKNLKLNQFLGGSHISLISDGKKVKLLKADVFGYRINGVNYRFYKNEAYQVLDTAGFTLYSHEQLAPQGKGYTTNASYFFSLNENTPVTALTIANINNSFAGQADFRYSLENYFHSDSDLAIYDRFNKQYEIKYLYFEHQHRTATQHASL</sequence>
<organism evidence="2 3">
    <name type="scientific">Mucilaginibacter oryzae</name>
    <dbReference type="NCBI Taxonomy" id="468058"/>
    <lineage>
        <taxon>Bacteria</taxon>
        <taxon>Pseudomonadati</taxon>
        <taxon>Bacteroidota</taxon>
        <taxon>Sphingobacteriia</taxon>
        <taxon>Sphingobacteriales</taxon>
        <taxon>Sphingobacteriaceae</taxon>
        <taxon>Mucilaginibacter</taxon>
    </lineage>
</organism>
<name>A0A316HCX2_9SPHI</name>
<evidence type="ECO:0000313" key="3">
    <source>
        <dbReference type="Proteomes" id="UP000245678"/>
    </source>
</evidence>
<accession>A0A316HCX2</accession>
<dbReference type="Proteomes" id="UP000245678">
    <property type="component" value="Unassembled WGS sequence"/>
</dbReference>